<evidence type="ECO:0000313" key="3">
    <source>
        <dbReference type="Proteomes" id="UP000241769"/>
    </source>
</evidence>
<keyword evidence="1" id="KW-0732">Signal</keyword>
<comment type="caution">
    <text evidence="2">The sequence shown here is derived from an EMBL/GenBank/DDBJ whole genome shotgun (WGS) entry which is preliminary data.</text>
</comment>
<reference evidence="2 3" key="1">
    <citation type="journal article" date="2018" name="Genome Biol. Evol.">
        <title>Multiple Roots of Fruiting Body Formation in Amoebozoa.</title>
        <authorList>
            <person name="Hillmann F."/>
            <person name="Forbes G."/>
            <person name="Novohradska S."/>
            <person name="Ferling I."/>
            <person name="Riege K."/>
            <person name="Groth M."/>
            <person name="Westermann M."/>
            <person name="Marz M."/>
            <person name="Spaller T."/>
            <person name="Winckler T."/>
            <person name="Schaap P."/>
            <person name="Glockner G."/>
        </authorList>
    </citation>
    <scope>NUCLEOTIDE SEQUENCE [LARGE SCALE GENOMIC DNA]</scope>
    <source>
        <strain evidence="2 3">Jena</strain>
    </source>
</reference>
<sequence>MRIRFLLFALFSLVSADWNSCTYNDIDLSAFKTKTDTLWKGVPNDGSYTTQQWYFNLCQPLQNPNPTDYGTCSQGQAPPSVCQTWGEEGLSWSSLIADTNATFVPPQMEGAAVTVVSKGGPYPDQPPYPAQNMLLHLACGTGGIANITKDQNTGTWNIVWTDPSLCYELSGTVVDALTQKPLSNVTVVITSPDLSVLRATKTTDDGSWKFNVDHQGEYDFYFGATNYQTAGYTYQLDDKRGSFQMPLKRNAMARLKQF</sequence>
<accession>A0A2P6NHW6</accession>
<feature type="signal peptide" evidence="1">
    <location>
        <begin position="1"/>
        <end position="16"/>
    </location>
</feature>
<dbReference type="InterPro" id="IPR008969">
    <property type="entry name" value="CarboxyPept-like_regulatory"/>
</dbReference>
<feature type="chain" id="PRO_5015108642" description="Carboxypeptidase regulatory-like domain-containing protein" evidence="1">
    <location>
        <begin position="17"/>
        <end position="258"/>
    </location>
</feature>
<evidence type="ECO:0000313" key="2">
    <source>
        <dbReference type="EMBL" id="PRP83555.1"/>
    </source>
</evidence>
<dbReference type="Pfam" id="PF13620">
    <property type="entry name" value="CarboxypepD_reg"/>
    <property type="match status" value="1"/>
</dbReference>
<keyword evidence="3" id="KW-1185">Reference proteome</keyword>
<gene>
    <name evidence="2" type="ORF">PROFUN_09104</name>
</gene>
<dbReference type="EMBL" id="MDYQ01000080">
    <property type="protein sequence ID" value="PRP83555.1"/>
    <property type="molecule type" value="Genomic_DNA"/>
</dbReference>
<evidence type="ECO:0000256" key="1">
    <source>
        <dbReference type="SAM" id="SignalP"/>
    </source>
</evidence>
<dbReference type="Gene3D" id="2.70.130.10">
    <property type="entry name" value="Mannose-6-phosphate receptor binding domain"/>
    <property type="match status" value="1"/>
</dbReference>
<name>A0A2P6NHW6_9EUKA</name>
<organism evidence="2 3">
    <name type="scientific">Planoprotostelium fungivorum</name>
    <dbReference type="NCBI Taxonomy" id="1890364"/>
    <lineage>
        <taxon>Eukaryota</taxon>
        <taxon>Amoebozoa</taxon>
        <taxon>Evosea</taxon>
        <taxon>Variosea</taxon>
        <taxon>Cavosteliida</taxon>
        <taxon>Cavosteliaceae</taxon>
        <taxon>Planoprotostelium</taxon>
    </lineage>
</organism>
<dbReference type="InterPro" id="IPR009011">
    <property type="entry name" value="Man6P_isomerase_rcpt-bd_dom_sf"/>
</dbReference>
<dbReference type="SUPFAM" id="SSF49464">
    <property type="entry name" value="Carboxypeptidase regulatory domain-like"/>
    <property type="match status" value="1"/>
</dbReference>
<dbReference type="Gene3D" id="2.60.40.1120">
    <property type="entry name" value="Carboxypeptidase-like, regulatory domain"/>
    <property type="match status" value="1"/>
</dbReference>
<dbReference type="InParanoid" id="A0A2P6NHW6"/>
<evidence type="ECO:0008006" key="4">
    <source>
        <dbReference type="Google" id="ProtNLM"/>
    </source>
</evidence>
<dbReference type="Proteomes" id="UP000241769">
    <property type="component" value="Unassembled WGS sequence"/>
</dbReference>
<protein>
    <recommendedName>
        <fullName evidence="4">Carboxypeptidase regulatory-like domain-containing protein</fullName>
    </recommendedName>
</protein>
<proteinExistence type="predicted"/>
<dbReference type="AlphaFoldDB" id="A0A2P6NHW6"/>